<accession>A0A142W1P3</accession>
<name>A0A142W1P3_9SPHN</name>
<dbReference type="InterPro" id="IPR011990">
    <property type="entry name" value="TPR-like_helical_dom_sf"/>
</dbReference>
<feature type="compositionally biased region" description="Basic and acidic residues" evidence="1">
    <location>
        <begin position="30"/>
        <end position="40"/>
    </location>
</feature>
<feature type="signal peptide" evidence="2">
    <location>
        <begin position="1"/>
        <end position="29"/>
    </location>
</feature>
<dbReference type="RefSeq" id="WP_062902426.1">
    <property type="nucleotide sequence ID" value="NZ_CP013342.1"/>
</dbReference>
<dbReference type="PROSITE" id="PS51257">
    <property type="entry name" value="PROKAR_LIPOPROTEIN"/>
    <property type="match status" value="1"/>
</dbReference>
<dbReference type="Proteomes" id="UP000076234">
    <property type="component" value="Chromosome"/>
</dbReference>
<keyword evidence="2" id="KW-0732">Signal</keyword>
<dbReference type="SUPFAM" id="SSF81901">
    <property type="entry name" value="HCP-like"/>
    <property type="match status" value="1"/>
</dbReference>
<feature type="region of interest" description="Disordered" evidence="1">
    <location>
        <begin position="30"/>
        <end position="49"/>
    </location>
</feature>
<dbReference type="AlphaFoldDB" id="A0A142W1P3"/>
<evidence type="ECO:0000313" key="3">
    <source>
        <dbReference type="EMBL" id="AMU95990.1"/>
    </source>
</evidence>
<evidence type="ECO:0000313" key="4">
    <source>
        <dbReference type="Proteomes" id="UP000076234"/>
    </source>
</evidence>
<dbReference type="KEGG" id="ster:AOA14_15375"/>
<reference evidence="3 4" key="2">
    <citation type="journal article" date="2016" name="Genome Announc.">
        <title>Complete Genome Sequence of Sphingopyxis terrae Strain 203-1 (NBRC 111660), a Polyethylene Glycol Degrader.</title>
        <authorList>
            <person name="Ohtsubo Y."/>
            <person name="Nonoyama S."/>
            <person name="Nagata Y."/>
            <person name="Numata M."/>
            <person name="Tsuchikane K."/>
            <person name="Hosoyama A."/>
            <person name="Yamazoe A."/>
            <person name="Tsuda M."/>
            <person name="Fujita N."/>
            <person name="Kawai F."/>
        </authorList>
    </citation>
    <scope>NUCLEOTIDE SEQUENCE [LARGE SCALE GENOMIC DNA]</scope>
    <source>
        <strain evidence="3 4">203-1</strain>
    </source>
</reference>
<organism evidence="3 4">
    <name type="scientific">Sphingopyxis terrae subsp. terrae NBRC 15098</name>
    <dbReference type="NCBI Taxonomy" id="1219058"/>
    <lineage>
        <taxon>Bacteria</taxon>
        <taxon>Pseudomonadati</taxon>
        <taxon>Pseudomonadota</taxon>
        <taxon>Alphaproteobacteria</taxon>
        <taxon>Sphingomonadales</taxon>
        <taxon>Sphingomonadaceae</taxon>
        <taxon>Sphingopyxis</taxon>
    </lineage>
</organism>
<evidence type="ECO:0008006" key="5">
    <source>
        <dbReference type="Google" id="ProtNLM"/>
    </source>
</evidence>
<reference evidence="4" key="1">
    <citation type="submission" date="2015-11" db="EMBL/GenBank/DDBJ databases">
        <title>Complete genome sequence of a polyethylene glycol-degrading strain Sphingopyxis terrae strain 203-1 (NBRC 15098).</title>
        <authorList>
            <person name="Yoshiyuki O."/>
            <person name="Shouta N."/>
            <person name="Nagata Y."/>
            <person name="Numata M."/>
            <person name="Tsuchikane K."/>
            <person name="Hosoyama A."/>
            <person name="Yamazoe A."/>
            <person name="Tsuda M."/>
            <person name="Fujita N."/>
            <person name="Kawai F."/>
        </authorList>
    </citation>
    <scope>NUCLEOTIDE SEQUENCE [LARGE SCALE GENOMIC DNA]</scope>
    <source>
        <strain evidence="4">203-1</strain>
    </source>
</reference>
<dbReference type="EMBL" id="CP013342">
    <property type="protein sequence ID" value="AMU95990.1"/>
    <property type="molecule type" value="Genomic_DNA"/>
</dbReference>
<dbReference type="Gene3D" id="1.25.40.10">
    <property type="entry name" value="Tetratricopeptide repeat domain"/>
    <property type="match status" value="1"/>
</dbReference>
<feature type="chain" id="PRO_5007502645" description="Tetratricopeptide repeat protein" evidence="2">
    <location>
        <begin position="30"/>
        <end position="430"/>
    </location>
</feature>
<proteinExistence type="predicted"/>
<protein>
    <recommendedName>
        <fullName evidence="5">Tetratricopeptide repeat protein</fullName>
    </recommendedName>
</protein>
<sequence>MFKRFRQTSATAVTAVLGCALIVAAPAAAKEKPKKEEEQKGAQLKPSKEFSPALKKLTEAAKAKDMAALEAALAEGQASATSPDDKYLVSFYELQLGIGKTDKAIQGKALDGMLESGLTPPESLAAYNFFSGNFAYGDKDYAKAVKRLEAAKAAGSTEQGLSVLLMDSYLKLNQVDQGLAVAKEAIAAARAAGRVPSEELYVRPAGALQAAKRNGELLDMLAMRLQDYPQPVIWRNTLFILLQQEASDKVMNLDTFRLMRATKSMTQRPEYLEYAALATEAGYPSEAVAVIKEGQAANVIQTSDERFNTILESQEPRAKADAVALKADAAKPATAANPKLARQTADGLVGIGDYATAISLYEKAAAGGDPLAQYRLGVAQALAGQKDAAIASFAKVQGDRARLAKLWTIHLSATAPAAAAAAAPAAAPAN</sequence>
<evidence type="ECO:0000256" key="1">
    <source>
        <dbReference type="SAM" id="MobiDB-lite"/>
    </source>
</evidence>
<gene>
    <name evidence="3" type="ORF">AOA14_15375</name>
</gene>
<evidence type="ECO:0000256" key="2">
    <source>
        <dbReference type="SAM" id="SignalP"/>
    </source>
</evidence>
<dbReference type="STRING" id="1219058.AOA14_15375"/>